<dbReference type="AlphaFoldDB" id="A0A8X6J997"/>
<proteinExistence type="predicted"/>
<evidence type="ECO:0000256" key="1">
    <source>
        <dbReference type="SAM" id="MobiDB-lite"/>
    </source>
</evidence>
<comment type="caution">
    <text evidence="2">The sequence shown here is derived from an EMBL/GenBank/DDBJ whole genome shotgun (WGS) entry which is preliminary data.</text>
</comment>
<feature type="compositionally biased region" description="Basic and acidic residues" evidence="1">
    <location>
        <begin position="49"/>
        <end position="82"/>
    </location>
</feature>
<evidence type="ECO:0000313" key="2">
    <source>
        <dbReference type="EMBL" id="GFS48352.1"/>
    </source>
</evidence>
<feature type="region of interest" description="Disordered" evidence="1">
    <location>
        <begin position="46"/>
        <end position="88"/>
    </location>
</feature>
<dbReference type="EMBL" id="BMAV01026213">
    <property type="protein sequence ID" value="GFS48352.1"/>
    <property type="molecule type" value="Genomic_DNA"/>
</dbReference>
<organism evidence="2 3">
    <name type="scientific">Trichonephila inaurata madagascariensis</name>
    <dbReference type="NCBI Taxonomy" id="2747483"/>
    <lineage>
        <taxon>Eukaryota</taxon>
        <taxon>Metazoa</taxon>
        <taxon>Ecdysozoa</taxon>
        <taxon>Arthropoda</taxon>
        <taxon>Chelicerata</taxon>
        <taxon>Arachnida</taxon>
        <taxon>Araneae</taxon>
        <taxon>Araneomorphae</taxon>
        <taxon>Entelegynae</taxon>
        <taxon>Araneoidea</taxon>
        <taxon>Nephilidae</taxon>
        <taxon>Trichonephila</taxon>
        <taxon>Trichonephila inaurata</taxon>
    </lineage>
</organism>
<keyword evidence="3" id="KW-1185">Reference proteome</keyword>
<name>A0A8X6J997_9ARAC</name>
<dbReference type="Proteomes" id="UP000886998">
    <property type="component" value="Unassembled WGS sequence"/>
</dbReference>
<evidence type="ECO:0000313" key="3">
    <source>
        <dbReference type="Proteomes" id="UP000886998"/>
    </source>
</evidence>
<reference evidence="2" key="1">
    <citation type="submission" date="2020-08" db="EMBL/GenBank/DDBJ databases">
        <title>Multicomponent nature underlies the extraordinary mechanical properties of spider dragline silk.</title>
        <authorList>
            <person name="Kono N."/>
            <person name="Nakamura H."/>
            <person name="Mori M."/>
            <person name="Yoshida Y."/>
            <person name="Ohtoshi R."/>
            <person name="Malay A.D."/>
            <person name="Moran D.A.P."/>
            <person name="Tomita M."/>
            <person name="Numata K."/>
            <person name="Arakawa K."/>
        </authorList>
    </citation>
    <scope>NUCLEOTIDE SEQUENCE</scope>
</reference>
<protein>
    <submittedName>
        <fullName evidence="2">Uncharacterized protein</fullName>
    </submittedName>
</protein>
<accession>A0A8X6J997</accession>
<gene>
    <name evidence="2" type="ORF">TNIN_201031</name>
</gene>
<sequence>MLTLLRESLLFVGSNRIEKIHGSLIGRAKIGDQIKGAFFPEMADLLSGPDEKKDKPPQWVERRNARERRRVESCRPHRESHQEIVQSQDFTSSTSMDWRRYCDRPTHLRSWRRYCDRPTHLRAWRRYCDRPTHLRSWSRTVSGRKQSLGAR</sequence>